<evidence type="ECO:0000313" key="2">
    <source>
        <dbReference type="EMBL" id="TFW15886.1"/>
    </source>
</evidence>
<dbReference type="PANTHER" id="PTHR22946">
    <property type="entry name" value="DIENELACTONE HYDROLASE DOMAIN-CONTAINING PROTEIN-RELATED"/>
    <property type="match status" value="1"/>
</dbReference>
<name>A0A4Y9S3G7_9BURK</name>
<keyword evidence="2" id="KW-0378">Hydrolase</keyword>
<keyword evidence="3" id="KW-1185">Reference proteome</keyword>
<dbReference type="OrthoDB" id="9810066at2"/>
<organism evidence="2 3">
    <name type="scientific">Zemynaea arenosa</name>
    <dbReference type="NCBI Taxonomy" id="2561931"/>
    <lineage>
        <taxon>Bacteria</taxon>
        <taxon>Pseudomonadati</taxon>
        <taxon>Pseudomonadota</taxon>
        <taxon>Betaproteobacteria</taxon>
        <taxon>Burkholderiales</taxon>
        <taxon>Oxalobacteraceae</taxon>
        <taxon>Telluria group</taxon>
        <taxon>Zemynaea</taxon>
    </lineage>
</organism>
<dbReference type="InterPro" id="IPR050261">
    <property type="entry name" value="FrsA_esterase"/>
</dbReference>
<evidence type="ECO:0000259" key="1">
    <source>
        <dbReference type="Pfam" id="PF01738"/>
    </source>
</evidence>
<comment type="caution">
    <text evidence="2">The sequence shown here is derived from an EMBL/GenBank/DDBJ whole genome shotgun (WGS) entry which is preliminary data.</text>
</comment>
<dbReference type="RefSeq" id="WP_135208483.1">
    <property type="nucleotide sequence ID" value="NZ_SPVF01000222.1"/>
</dbReference>
<dbReference type="InterPro" id="IPR002925">
    <property type="entry name" value="Dienelactn_hydro"/>
</dbReference>
<dbReference type="InterPro" id="IPR029058">
    <property type="entry name" value="AB_hydrolase_fold"/>
</dbReference>
<dbReference type="AlphaFoldDB" id="A0A4Y9S3G7"/>
<dbReference type="Gene3D" id="3.40.50.1820">
    <property type="entry name" value="alpha/beta hydrolase"/>
    <property type="match status" value="1"/>
</dbReference>
<dbReference type="Proteomes" id="UP000298438">
    <property type="component" value="Unassembled WGS sequence"/>
</dbReference>
<feature type="domain" description="Dienelactone hydrolase" evidence="1">
    <location>
        <begin position="84"/>
        <end position="198"/>
    </location>
</feature>
<dbReference type="EMBL" id="SPVF01000222">
    <property type="protein sequence ID" value="TFW15886.1"/>
    <property type="molecule type" value="Genomic_DNA"/>
</dbReference>
<gene>
    <name evidence="2" type="ORF">E4L96_17410</name>
</gene>
<proteinExistence type="predicted"/>
<dbReference type="SUPFAM" id="SSF53474">
    <property type="entry name" value="alpha/beta-Hydrolases"/>
    <property type="match status" value="1"/>
</dbReference>
<sequence length="233" mass="24615">MDTAIREEVRIWAGPVALEGVLELPSACNGVVVFSHGSGSGRNSPRNNYVAGELRRHALGTLLLDLLTREEERIQENRFDIALLATRLDAACDWLHARPDTASQHLGLFGASTGAAAALQVAAMRGSDISAVVSRGGRPDLAGARALGAVTAPTLLIVGSRDQMVLSLNREALAAMHGECDLVEVPGATHLFEEPGTLEQVASLACGWFARHCRTLLPGQMGARQGAPGSPRR</sequence>
<accession>A0A4Y9S3G7</accession>
<evidence type="ECO:0000313" key="3">
    <source>
        <dbReference type="Proteomes" id="UP000298438"/>
    </source>
</evidence>
<protein>
    <submittedName>
        <fullName evidence="2">Alpha/beta hydrolase</fullName>
    </submittedName>
</protein>
<dbReference type="Pfam" id="PF01738">
    <property type="entry name" value="DLH"/>
    <property type="match status" value="1"/>
</dbReference>
<reference evidence="2 3" key="1">
    <citation type="submission" date="2019-03" db="EMBL/GenBank/DDBJ databases">
        <title>Draft Genome Sequence of Massilia arenosa sp. nov., a Novel Massilia Species Isolated from a Sandy-loam Maize Soil.</title>
        <authorList>
            <person name="Raths R."/>
            <person name="Peta V."/>
            <person name="Bucking H."/>
        </authorList>
    </citation>
    <scope>NUCLEOTIDE SEQUENCE [LARGE SCALE GENOMIC DNA]</scope>
    <source>
        <strain evidence="2 3">MC02</strain>
    </source>
</reference>
<dbReference type="GO" id="GO:0016787">
    <property type="term" value="F:hydrolase activity"/>
    <property type="evidence" value="ECO:0007669"/>
    <property type="project" value="UniProtKB-KW"/>
</dbReference>